<dbReference type="AlphaFoldDB" id="A0A1V9ZYJ0"/>
<dbReference type="InterPro" id="IPR001245">
    <property type="entry name" value="Ser-Thr/Tyr_kinase_cat_dom"/>
</dbReference>
<dbReference type="PROSITE" id="PS50011">
    <property type="entry name" value="PROTEIN_KINASE_DOM"/>
    <property type="match status" value="1"/>
</dbReference>
<evidence type="ECO:0000256" key="3">
    <source>
        <dbReference type="PROSITE-ProRule" id="PRU00023"/>
    </source>
</evidence>
<feature type="repeat" description="ANK" evidence="3">
    <location>
        <begin position="1"/>
        <end position="33"/>
    </location>
</feature>
<keyword evidence="1" id="KW-0677">Repeat</keyword>
<feature type="repeat" description="ANK" evidence="3">
    <location>
        <begin position="225"/>
        <end position="257"/>
    </location>
</feature>
<evidence type="ECO:0000313" key="5">
    <source>
        <dbReference type="EMBL" id="OQS03057.1"/>
    </source>
</evidence>
<evidence type="ECO:0000259" key="4">
    <source>
        <dbReference type="PROSITE" id="PS50011"/>
    </source>
</evidence>
<dbReference type="SUPFAM" id="SSF56112">
    <property type="entry name" value="Protein kinase-like (PK-like)"/>
    <property type="match status" value="1"/>
</dbReference>
<name>A0A1V9ZYJ0_9STRA</name>
<dbReference type="SMART" id="SM00220">
    <property type="entry name" value="S_TKc"/>
    <property type="match status" value="1"/>
</dbReference>
<feature type="repeat" description="ANK" evidence="3">
    <location>
        <begin position="115"/>
        <end position="147"/>
    </location>
</feature>
<accession>A0A1V9ZYJ0</accession>
<feature type="repeat" description="ANK" evidence="3">
    <location>
        <begin position="291"/>
        <end position="323"/>
    </location>
</feature>
<keyword evidence="2 3" id="KW-0040">ANK repeat</keyword>
<feature type="repeat" description="ANK" evidence="3">
    <location>
        <begin position="324"/>
        <end position="356"/>
    </location>
</feature>
<dbReference type="Gene3D" id="1.10.510.10">
    <property type="entry name" value="Transferase(Phosphotransferase) domain 1"/>
    <property type="match status" value="1"/>
</dbReference>
<dbReference type="InterPro" id="IPR000719">
    <property type="entry name" value="Prot_kinase_dom"/>
</dbReference>
<dbReference type="Pfam" id="PF07714">
    <property type="entry name" value="PK_Tyr_Ser-Thr"/>
    <property type="match status" value="1"/>
</dbReference>
<proteinExistence type="predicted"/>
<keyword evidence="6" id="KW-1185">Reference proteome</keyword>
<reference evidence="5 6" key="1">
    <citation type="journal article" date="2014" name="Genome Biol. Evol.">
        <title>The secreted proteins of Achlya hypogyna and Thraustotheca clavata identify the ancestral oomycete secretome and reveal gene acquisitions by horizontal gene transfer.</title>
        <authorList>
            <person name="Misner I."/>
            <person name="Blouin N."/>
            <person name="Leonard G."/>
            <person name="Richards T.A."/>
            <person name="Lane C.E."/>
        </authorList>
    </citation>
    <scope>NUCLEOTIDE SEQUENCE [LARGE SCALE GENOMIC DNA]</scope>
    <source>
        <strain evidence="5 6">ATCC 34112</strain>
    </source>
</reference>
<gene>
    <name evidence="5" type="ORF">THRCLA_04625</name>
</gene>
<protein>
    <submittedName>
        <fullName evidence="5">Ankyrin 2,3/unc44</fullName>
    </submittedName>
</protein>
<dbReference type="PANTHER" id="PTHR24173">
    <property type="entry name" value="ANKYRIN REPEAT CONTAINING"/>
    <property type="match status" value="1"/>
</dbReference>
<feature type="non-terminal residue" evidence="5">
    <location>
        <position position="1"/>
    </location>
</feature>
<feature type="repeat" description="ANK" evidence="3">
    <location>
        <begin position="148"/>
        <end position="180"/>
    </location>
</feature>
<organism evidence="5 6">
    <name type="scientific">Thraustotheca clavata</name>
    <dbReference type="NCBI Taxonomy" id="74557"/>
    <lineage>
        <taxon>Eukaryota</taxon>
        <taxon>Sar</taxon>
        <taxon>Stramenopiles</taxon>
        <taxon>Oomycota</taxon>
        <taxon>Saprolegniomycetes</taxon>
        <taxon>Saprolegniales</taxon>
        <taxon>Achlyaceae</taxon>
        <taxon>Thraustotheca</taxon>
    </lineage>
</organism>
<dbReference type="InterPro" id="IPR008271">
    <property type="entry name" value="Ser/Thr_kinase_AS"/>
</dbReference>
<dbReference type="InterPro" id="IPR036770">
    <property type="entry name" value="Ankyrin_rpt-contain_sf"/>
</dbReference>
<dbReference type="PROSITE" id="PS50297">
    <property type="entry name" value="ANK_REP_REGION"/>
    <property type="match status" value="8"/>
</dbReference>
<dbReference type="Gene3D" id="3.30.200.20">
    <property type="entry name" value="Phosphorylase Kinase, domain 1"/>
    <property type="match status" value="1"/>
</dbReference>
<dbReference type="PRINTS" id="PR01415">
    <property type="entry name" value="ANKYRIN"/>
</dbReference>
<feature type="repeat" description="ANK" evidence="3">
    <location>
        <begin position="82"/>
        <end position="114"/>
    </location>
</feature>
<evidence type="ECO:0000256" key="2">
    <source>
        <dbReference type="ARBA" id="ARBA00023043"/>
    </source>
</evidence>
<dbReference type="OrthoDB" id="339325at2759"/>
<evidence type="ECO:0000313" key="6">
    <source>
        <dbReference type="Proteomes" id="UP000243217"/>
    </source>
</evidence>
<dbReference type="GO" id="GO:0004672">
    <property type="term" value="F:protein kinase activity"/>
    <property type="evidence" value="ECO:0007669"/>
    <property type="project" value="InterPro"/>
</dbReference>
<dbReference type="Pfam" id="PF00023">
    <property type="entry name" value="Ank"/>
    <property type="match status" value="2"/>
</dbReference>
<feature type="domain" description="Protein kinase" evidence="4">
    <location>
        <begin position="507"/>
        <end position="759"/>
    </location>
</feature>
<dbReference type="PANTHER" id="PTHR24173:SF74">
    <property type="entry name" value="ANKYRIN REPEAT DOMAIN-CONTAINING PROTEIN 16"/>
    <property type="match status" value="1"/>
</dbReference>
<dbReference type="SMART" id="SM00248">
    <property type="entry name" value="ANK"/>
    <property type="match status" value="13"/>
</dbReference>
<feature type="repeat" description="ANK" evidence="3">
    <location>
        <begin position="258"/>
        <end position="284"/>
    </location>
</feature>
<dbReference type="PROSITE" id="PS50088">
    <property type="entry name" value="ANK_REPEAT"/>
    <property type="match status" value="9"/>
</dbReference>
<evidence type="ECO:0000256" key="1">
    <source>
        <dbReference type="ARBA" id="ARBA00022737"/>
    </source>
</evidence>
<feature type="repeat" description="ANK" evidence="3">
    <location>
        <begin position="196"/>
        <end position="224"/>
    </location>
</feature>
<dbReference type="SUPFAM" id="SSF48403">
    <property type="entry name" value="Ankyrin repeat"/>
    <property type="match status" value="3"/>
</dbReference>
<comment type="caution">
    <text evidence="5">The sequence shown here is derived from an EMBL/GenBank/DDBJ whole genome shotgun (WGS) entry which is preliminary data.</text>
</comment>
<dbReference type="PRINTS" id="PR00109">
    <property type="entry name" value="TYRKINASE"/>
</dbReference>
<dbReference type="Pfam" id="PF12796">
    <property type="entry name" value="Ank_2"/>
    <property type="match status" value="4"/>
</dbReference>
<dbReference type="Proteomes" id="UP000243217">
    <property type="component" value="Unassembled WGS sequence"/>
</dbReference>
<dbReference type="PROSITE" id="PS00108">
    <property type="entry name" value="PROTEIN_KINASE_ST"/>
    <property type="match status" value="1"/>
</dbReference>
<sequence>DGETPLYVATQNGHNDVVSTLITIGANVNQPDMVYFFEKDTIKCIYLVGWSNPSLIAACNGYNGIASTLIDAGANINQAKNDGWTSLYVAAENGHNDAVSRLIVAGANINQVQNYEETSLHVAARNDYNDIVSILLQARANPNIKASRDNTPLYAAAQNGHADIVKLLISFGANVNGAGSVFYLYKSNLFSLLVGPLFIAAQNGRIEVVSTLISANANIDQANSDGSTPILIAAQNGHKFIVIKLVSAGANVNQASNEGNSALHLAAQVGHKKIVWLLIVAGANRHQPATDGWTPLFNAAANGHTEIIPLLILTGFKTNHTAQDGSTALYVAAQNGHEEFVKFLIGEKADVNIATKTGKTALYLAAEKGYCGIDGLTPLVIATTNGHEQVVGLMKQKLQVKVYEELQIINAVKSENISQLHLLLNNIINPNMADMDGNNLLHLAIIHDHPSVLQMLLRIPSIDCTCYNKNNENPLTLSMKKGNRSLIKLIHTALEKPMHYIKKEDLNIENEPFGGGASGTVFKGKYLNRIVAVKKLQISDSDVLKREIDAMLLRRSPFILRLIGVSDLNTNAPKLILEYMDGGDLRLHLFKLRSKKQTLTNYSALEIAWVVANALADIHRNGYIHRDLKSENILLSTKNYIKVADLGLSRDIKTTMTQGAGTVHWTAPEVLKGEEYGYPSDIYSFGVVLTELDTLQIPYPGFNPFQIIKKVKNNSLRPVLSNECPRWYKNMVEGCLAHDPNQRPAALDIVHILQAQLYVERSTRYSNSTDALIQTMEKTNALSNLTPVIFGESNPDTTSMEREVFFT</sequence>
<dbReference type="InterPro" id="IPR002110">
    <property type="entry name" value="Ankyrin_rpt"/>
</dbReference>
<dbReference type="STRING" id="74557.A0A1V9ZYJ0"/>
<dbReference type="GO" id="GO:0005524">
    <property type="term" value="F:ATP binding"/>
    <property type="evidence" value="ECO:0007669"/>
    <property type="project" value="InterPro"/>
</dbReference>
<dbReference type="InterPro" id="IPR011009">
    <property type="entry name" value="Kinase-like_dom_sf"/>
</dbReference>
<dbReference type="EMBL" id="JNBS01001022">
    <property type="protein sequence ID" value="OQS03057.1"/>
    <property type="molecule type" value="Genomic_DNA"/>
</dbReference>
<dbReference type="Gene3D" id="1.25.40.20">
    <property type="entry name" value="Ankyrin repeat-containing domain"/>
    <property type="match status" value="5"/>
</dbReference>